<gene>
    <name evidence="1" type="ORF">KDB89_07990</name>
</gene>
<protein>
    <submittedName>
        <fullName evidence="1">DUF4406 domain-containing protein</fullName>
    </submittedName>
</protein>
<name>A0ABX8SHY1_9ACTN</name>
<reference evidence="1 2" key="1">
    <citation type="submission" date="2021-07" db="EMBL/GenBank/DDBJ databases">
        <title>complete genome sequencing of Tessaracoccus sp.J1M15.</title>
        <authorList>
            <person name="Bae J.-W."/>
            <person name="Kim D.-y."/>
        </authorList>
    </citation>
    <scope>NUCLEOTIDE SEQUENCE [LARGE SCALE GENOMIC DNA]</scope>
    <source>
        <strain evidence="1 2">J1M15</strain>
    </source>
</reference>
<accession>A0ABX8SHY1</accession>
<proteinExistence type="predicted"/>
<evidence type="ECO:0000313" key="2">
    <source>
        <dbReference type="Proteomes" id="UP000824504"/>
    </source>
</evidence>
<keyword evidence="2" id="KW-1185">Reference proteome</keyword>
<dbReference type="EMBL" id="CP079216">
    <property type="protein sequence ID" value="QXT61743.1"/>
    <property type="molecule type" value="Genomic_DNA"/>
</dbReference>
<organism evidence="1 2">
    <name type="scientific">Tessaracoccus palaemonis</name>
    <dbReference type="NCBI Taxonomy" id="2829499"/>
    <lineage>
        <taxon>Bacteria</taxon>
        <taxon>Bacillati</taxon>
        <taxon>Actinomycetota</taxon>
        <taxon>Actinomycetes</taxon>
        <taxon>Propionibacteriales</taxon>
        <taxon>Propionibacteriaceae</taxon>
        <taxon>Tessaracoccus</taxon>
    </lineage>
</organism>
<sequence length="127" mass="13251">MTTAKPMLILIAGPYRSGTDGDPAAMASNLARLEEAAWPIFAAGHLPMIGEWVALPVLHSAGAGPTDPIAEEVLYPTAERLLNRCDAVLRLPGASSGADQDVAIAESRGLPVYYDISDIPAVDAQIA</sequence>
<dbReference type="RefSeq" id="WP_219079966.1">
    <property type="nucleotide sequence ID" value="NZ_CP079216.1"/>
</dbReference>
<evidence type="ECO:0000313" key="1">
    <source>
        <dbReference type="EMBL" id="QXT61743.1"/>
    </source>
</evidence>
<dbReference type="Proteomes" id="UP000824504">
    <property type="component" value="Chromosome"/>
</dbReference>